<keyword evidence="1" id="KW-0472">Membrane</keyword>
<keyword evidence="1" id="KW-0812">Transmembrane</keyword>
<feature type="transmembrane region" description="Helical" evidence="1">
    <location>
        <begin position="170"/>
        <end position="188"/>
    </location>
</feature>
<dbReference type="AlphaFoldDB" id="A0A8J7FJC9"/>
<evidence type="ECO:0000313" key="3">
    <source>
        <dbReference type="Proteomes" id="UP000604481"/>
    </source>
</evidence>
<dbReference type="Proteomes" id="UP000604481">
    <property type="component" value="Unassembled WGS sequence"/>
</dbReference>
<reference evidence="2 3" key="1">
    <citation type="submission" date="2020-10" db="EMBL/GenBank/DDBJ databases">
        <title>The genome sequence of Chitinilyticum litopenaei 4Y14.</title>
        <authorList>
            <person name="Liu Y."/>
        </authorList>
    </citation>
    <scope>NUCLEOTIDE SEQUENCE [LARGE SCALE GENOMIC DNA]</scope>
    <source>
        <strain evidence="2 3">4Y14</strain>
    </source>
</reference>
<keyword evidence="1" id="KW-1133">Transmembrane helix</keyword>
<evidence type="ECO:0000313" key="2">
    <source>
        <dbReference type="EMBL" id="MBE9607904.1"/>
    </source>
</evidence>
<organism evidence="2 3">
    <name type="scientific">Chitinilyticum piscinae</name>
    <dbReference type="NCBI Taxonomy" id="2866724"/>
    <lineage>
        <taxon>Bacteria</taxon>
        <taxon>Pseudomonadati</taxon>
        <taxon>Pseudomonadota</taxon>
        <taxon>Betaproteobacteria</taxon>
        <taxon>Neisseriales</taxon>
        <taxon>Chitinibacteraceae</taxon>
        <taxon>Chitinilyticum</taxon>
    </lineage>
</organism>
<name>A0A8J7FJC9_9NEIS</name>
<dbReference type="RefSeq" id="WP_194114413.1">
    <property type="nucleotide sequence ID" value="NZ_JADFUA010000001.1"/>
</dbReference>
<feature type="transmembrane region" description="Helical" evidence="1">
    <location>
        <begin position="9"/>
        <end position="29"/>
    </location>
</feature>
<dbReference type="EMBL" id="JADFUA010000001">
    <property type="protein sequence ID" value="MBE9607904.1"/>
    <property type="molecule type" value="Genomic_DNA"/>
</dbReference>
<protein>
    <submittedName>
        <fullName evidence="2">Uncharacterized protein</fullName>
    </submittedName>
</protein>
<sequence>MRHAGLRPIAGFVLVLGVALSLPACWQLLRLALLRQQPEVTIAVTRTWITQEDSTQFYWYRNGRPKTEPLRRDWVELAELPDSPAVAPPPAPPTAGEDRASAAVAAVMAKIRATPLPIPAGTARYVRDDLPPALRASLYPGKIVAGRVGLGTAILSGESGNGLGGARGPLLALGAALVLLGGLMWRLFGGKPKGIS</sequence>
<proteinExistence type="predicted"/>
<keyword evidence="3" id="KW-1185">Reference proteome</keyword>
<accession>A0A8J7FJC9</accession>
<gene>
    <name evidence="2" type="ORF">INR99_00935</name>
</gene>
<evidence type="ECO:0000256" key="1">
    <source>
        <dbReference type="SAM" id="Phobius"/>
    </source>
</evidence>
<comment type="caution">
    <text evidence="2">The sequence shown here is derived from an EMBL/GenBank/DDBJ whole genome shotgun (WGS) entry which is preliminary data.</text>
</comment>